<dbReference type="PRINTS" id="PR00187">
    <property type="entry name" value="HAEMOCYANIN"/>
</dbReference>
<dbReference type="InterPro" id="IPR002227">
    <property type="entry name" value="Tyrosinase_Cu-bd"/>
</dbReference>
<feature type="chain" id="PRO_5043912072" description="Tyrosinase copper-binding domain-containing protein" evidence="2">
    <location>
        <begin position="16"/>
        <end position="686"/>
    </location>
</feature>
<dbReference type="PROSITE" id="PS00498">
    <property type="entry name" value="TYROSINASE_2"/>
    <property type="match status" value="1"/>
</dbReference>
<evidence type="ECO:0000256" key="2">
    <source>
        <dbReference type="SAM" id="SignalP"/>
    </source>
</evidence>
<proteinExistence type="inferred from homology"/>
<dbReference type="GO" id="GO:0016491">
    <property type="term" value="F:oxidoreductase activity"/>
    <property type="evidence" value="ECO:0007669"/>
    <property type="project" value="InterPro"/>
</dbReference>
<dbReference type="AlphaFoldDB" id="A0AAW0YIK8"/>
<dbReference type="Pfam" id="PF03722">
    <property type="entry name" value="Hemocyanin_N"/>
    <property type="match status" value="1"/>
</dbReference>
<keyword evidence="5" id="KW-1185">Reference proteome</keyword>
<dbReference type="InterPro" id="IPR013788">
    <property type="entry name" value="Hemocyanin/hexamerin"/>
</dbReference>
<name>A0AAW0YIK8_CHEQU</name>
<dbReference type="InterPro" id="IPR005203">
    <property type="entry name" value="Hemocyanin_C"/>
</dbReference>
<evidence type="ECO:0000313" key="4">
    <source>
        <dbReference type="EMBL" id="KAK8751311.1"/>
    </source>
</evidence>
<feature type="signal peptide" evidence="2">
    <location>
        <begin position="1"/>
        <end position="15"/>
    </location>
</feature>
<accession>A0AAW0YIK8</accession>
<organism evidence="4 5">
    <name type="scientific">Cherax quadricarinatus</name>
    <name type="common">Australian red claw crayfish</name>
    <dbReference type="NCBI Taxonomy" id="27406"/>
    <lineage>
        <taxon>Eukaryota</taxon>
        <taxon>Metazoa</taxon>
        <taxon>Ecdysozoa</taxon>
        <taxon>Arthropoda</taxon>
        <taxon>Crustacea</taxon>
        <taxon>Multicrustacea</taxon>
        <taxon>Malacostraca</taxon>
        <taxon>Eumalacostraca</taxon>
        <taxon>Eucarida</taxon>
        <taxon>Decapoda</taxon>
        <taxon>Pleocyemata</taxon>
        <taxon>Astacidea</taxon>
        <taxon>Parastacoidea</taxon>
        <taxon>Parastacidae</taxon>
        <taxon>Cherax</taxon>
    </lineage>
</organism>
<gene>
    <name evidence="4" type="ORF">OTU49_013988</name>
</gene>
<dbReference type="SUPFAM" id="SSF81296">
    <property type="entry name" value="E set domains"/>
    <property type="match status" value="1"/>
</dbReference>
<protein>
    <recommendedName>
        <fullName evidence="3">Tyrosinase copper-binding domain-containing protein</fullName>
    </recommendedName>
</protein>
<dbReference type="Pfam" id="PF00372">
    <property type="entry name" value="Hemocyanin_M"/>
    <property type="match status" value="1"/>
</dbReference>
<dbReference type="InterPro" id="IPR005204">
    <property type="entry name" value="Hemocyanin_N"/>
</dbReference>
<dbReference type="PROSITE" id="PS00210">
    <property type="entry name" value="HEMOCYANIN_2"/>
    <property type="match status" value="1"/>
</dbReference>
<dbReference type="SUPFAM" id="SSF48050">
    <property type="entry name" value="Hemocyanin, N-terminal domain"/>
    <property type="match status" value="1"/>
</dbReference>
<dbReference type="InterPro" id="IPR036697">
    <property type="entry name" value="Hemocyanin_N_sf"/>
</dbReference>
<dbReference type="Proteomes" id="UP001445076">
    <property type="component" value="Unassembled WGS sequence"/>
</dbReference>
<dbReference type="PANTHER" id="PTHR11511">
    <property type="entry name" value="LARVAL STORAGE PROTEIN/PHENOLOXIDASE"/>
    <property type="match status" value="1"/>
</dbReference>
<dbReference type="EMBL" id="JARKIK010000006">
    <property type="protein sequence ID" value="KAK8751311.1"/>
    <property type="molecule type" value="Genomic_DNA"/>
</dbReference>
<dbReference type="Gene3D" id="1.20.1370.10">
    <property type="entry name" value="Hemocyanin, N-terminal domain"/>
    <property type="match status" value="1"/>
</dbReference>
<dbReference type="Gene3D" id="1.10.1280.10">
    <property type="entry name" value="Di-copper center containing domain from catechol oxidase"/>
    <property type="match status" value="1"/>
</dbReference>
<evidence type="ECO:0000256" key="1">
    <source>
        <dbReference type="ARBA" id="ARBA00009470"/>
    </source>
</evidence>
<dbReference type="Pfam" id="PF03723">
    <property type="entry name" value="Hemocyanin_C"/>
    <property type="match status" value="1"/>
</dbReference>
<dbReference type="InterPro" id="IPR014756">
    <property type="entry name" value="Ig_E-set"/>
</dbReference>
<reference evidence="4 5" key="1">
    <citation type="journal article" date="2024" name="BMC Genomics">
        <title>Genome assembly of redclaw crayfish (Cherax quadricarinatus) provides insights into its immune adaptation and hypoxia tolerance.</title>
        <authorList>
            <person name="Liu Z."/>
            <person name="Zheng J."/>
            <person name="Li H."/>
            <person name="Fang K."/>
            <person name="Wang S."/>
            <person name="He J."/>
            <person name="Zhou D."/>
            <person name="Weng S."/>
            <person name="Chi M."/>
            <person name="Gu Z."/>
            <person name="He J."/>
            <person name="Li F."/>
            <person name="Wang M."/>
        </authorList>
    </citation>
    <scope>NUCLEOTIDE SEQUENCE [LARGE SCALE GENOMIC DNA]</scope>
    <source>
        <strain evidence="4">ZL_2023a</strain>
    </source>
</reference>
<feature type="domain" description="Tyrosinase copper-binding" evidence="3">
    <location>
        <begin position="407"/>
        <end position="418"/>
    </location>
</feature>
<evidence type="ECO:0000259" key="3">
    <source>
        <dbReference type="PROSITE" id="PS00498"/>
    </source>
</evidence>
<dbReference type="PANTHER" id="PTHR11511:SF5">
    <property type="entry name" value="FAT-BODY PROTEIN 1-RELATED"/>
    <property type="match status" value="1"/>
</dbReference>
<dbReference type="Gene3D" id="2.60.40.1520">
    <property type="entry name" value="Hemocyanin, C-terminal domain"/>
    <property type="match status" value="1"/>
</dbReference>
<sequence>MKVLVVFALVAAASAFSFLGDDDFSGFQKDESDGVPLAQKQHDINYLLYKVYEPLHNANLKTLADTFDPEAHASDYRDGGVAVLKLLKELEDHTLEEKQHYYSVFNATQREQAILLTNVLLQCQDWKTVISNAAYFRQRINEEEFVYALYTAAKHSPLAKNVVLPPIYEILPHFFTSNEVLQKAYKAKITATPGKFVTNFTGTPNNPEYRVAYFTEDIGLSNHYFNWHIEYPFWWNDTFGPHIERKGETFFWIHHQLNNRFDAERLSNHLDLVQKLHWDETLHDGFHPHTLYKYGSFFPVRPDDIHIENVDHVAEVHDLVVLENRIRDAIDHGYIIDKEGSKVDIKNEEGIDILGNIIESSLYSPNVEYYGSLNNLAHVLLGHQGDPHDKYHEAPSVLEHYETAIRDPAFYQLHKYIDDLFRKHKDRLPPYNKEELEFHGVAINNINIDGPLETYLEDYEYSLVNAVDDKDEVDNLEISTYIPRLKHKDFSFNVDIINNNNVDVLATIRIFAWPHRDSNGVIFPFNEGRWRAIELDKFFKTLKPGENHIVRKSVESSVTVPDVPSINTLHEKAEAALSGGSDLQLDQFVSATGLPNRLLIPKGNEAGVEFKLVVAVTDGAADAAINGLETFKKFHHYGYKGVYPDKKPHGYPLDRHVPDERIFHDIPNFAETIVKVFNHNEHIRHH</sequence>
<comment type="similarity">
    <text evidence="1">Belongs to the tyrosinase family. Hemocyanin subfamily.</text>
</comment>
<comment type="caution">
    <text evidence="4">The sequence shown here is derived from an EMBL/GenBank/DDBJ whole genome shotgun (WGS) entry which is preliminary data.</text>
</comment>
<evidence type="ECO:0000313" key="5">
    <source>
        <dbReference type="Proteomes" id="UP001445076"/>
    </source>
</evidence>
<dbReference type="InterPro" id="IPR000896">
    <property type="entry name" value="Hemocyanin/hexamerin_mid_dom"/>
</dbReference>
<dbReference type="InterPro" id="IPR037020">
    <property type="entry name" value="Hemocyanin_C_sf"/>
</dbReference>
<dbReference type="InterPro" id="IPR008922">
    <property type="entry name" value="Di-copper_centre_dom_sf"/>
</dbReference>
<keyword evidence="2" id="KW-0732">Signal</keyword>
<dbReference type="SUPFAM" id="SSF48056">
    <property type="entry name" value="Di-copper centre-containing domain"/>
    <property type="match status" value="1"/>
</dbReference>